<dbReference type="PIRSF" id="PIRSF016183">
    <property type="entry name" value="UCP016183"/>
    <property type="match status" value="1"/>
</dbReference>
<keyword evidence="1" id="KW-0963">Cytoplasm</keyword>
<evidence type="ECO:0000256" key="2">
    <source>
        <dbReference type="ARBA" id="ARBA00022517"/>
    </source>
</evidence>
<evidence type="ECO:0000256" key="1">
    <source>
        <dbReference type="ARBA" id="ARBA00022490"/>
    </source>
</evidence>
<protein>
    <submittedName>
        <fullName evidence="5">FIG138315: Putative alpha helix protein</fullName>
    </submittedName>
</protein>
<sequence>MSDYFDDDLNHDELDDEEIKSRSEIKREVQALQTLGVSLTKLSAAQLDSMNLPDNLRSAIADYQRFTSRTAMKRQLLYVGRIMRNIDPEPIKQARDRLLNQDHQLNAHFHRLEKWRDRLLNEGDEALTELINSTPDIDGQQLRQMIRNAQREASKNKPPKSARAIFQYLKEKLRNENE</sequence>
<keyword evidence="2" id="KW-0690">Ribosome biogenesis</keyword>
<organism evidence="5">
    <name type="scientific">hydrothermal vent metagenome</name>
    <dbReference type="NCBI Taxonomy" id="652676"/>
    <lineage>
        <taxon>unclassified sequences</taxon>
        <taxon>metagenomes</taxon>
        <taxon>ecological metagenomes</taxon>
    </lineage>
</organism>
<dbReference type="InterPro" id="IPR023153">
    <property type="entry name" value="DarP_sf"/>
</dbReference>
<dbReference type="PANTHER" id="PTHR38101">
    <property type="entry name" value="UPF0307 PROTEIN YJGA"/>
    <property type="match status" value="1"/>
</dbReference>
<dbReference type="GO" id="GO:0005829">
    <property type="term" value="C:cytosol"/>
    <property type="evidence" value="ECO:0007669"/>
    <property type="project" value="TreeGrafter"/>
</dbReference>
<dbReference type="HAMAP" id="MF_00765">
    <property type="entry name" value="DarP"/>
    <property type="match status" value="1"/>
</dbReference>
<evidence type="ECO:0000256" key="4">
    <source>
        <dbReference type="ARBA" id="ARBA00022884"/>
    </source>
</evidence>
<dbReference type="CDD" id="cd16331">
    <property type="entry name" value="YjgA-like"/>
    <property type="match status" value="1"/>
</dbReference>
<keyword evidence="3" id="KW-0699">rRNA-binding</keyword>
<dbReference type="AlphaFoldDB" id="A0A3B0ZDT8"/>
<name>A0A3B0ZDT8_9ZZZZ</name>
<dbReference type="NCBIfam" id="NF003593">
    <property type="entry name" value="PRK05255.1-1"/>
    <property type="match status" value="1"/>
</dbReference>
<dbReference type="InterPro" id="IPR006839">
    <property type="entry name" value="DarP"/>
</dbReference>
<dbReference type="EMBL" id="UOFP01000286">
    <property type="protein sequence ID" value="VAW89731.1"/>
    <property type="molecule type" value="Genomic_DNA"/>
</dbReference>
<dbReference type="FunFam" id="1.10.60.30:FF:000002">
    <property type="entry name" value="UPF0307 protein YjgA"/>
    <property type="match status" value="1"/>
</dbReference>
<keyword evidence="4" id="KW-0694">RNA-binding</keyword>
<dbReference type="PANTHER" id="PTHR38101:SF1">
    <property type="entry name" value="UPF0307 PROTEIN YJGA"/>
    <property type="match status" value="1"/>
</dbReference>
<proteinExistence type="inferred from homology"/>
<accession>A0A3B0ZDT8</accession>
<dbReference type="GO" id="GO:0019843">
    <property type="term" value="F:rRNA binding"/>
    <property type="evidence" value="ECO:0007669"/>
    <property type="project" value="UniProtKB-KW"/>
</dbReference>
<dbReference type="GO" id="GO:0042254">
    <property type="term" value="P:ribosome biogenesis"/>
    <property type="evidence" value="ECO:0007669"/>
    <property type="project" value="UniProtKB-KW"/>
</dbReference>
<gene>
    <name evidence="5" type="ORF">MNBD_GAMMA18-1394</name>
</gene>
<dbReference type="Gene3D" id="1.10.60.30">
    <property type="entry name" value="PSPTO4464-like domains"/>
    <property type="match status" value="2"/>
</dbReference>
<evidence type="ECO:0000256" key="3">
    <source>
        <dbReference type="ARBA" id="ARBA00022730"/>
    </source>
</evidence>
<reference evidence="5" key="1">
    <citation type="submission" date="2018-06" db="EMBL/GenBank/DDBJ databases">
        <authorList>
            <person name="Zhirakovskaya E."/>
        </authorList>
    </citation>
    <scope>NUCLEOTIDE SEQUENCE</scope>
</reference>
<dbReference type="Pfam" id="PF04751">
    <property type="entry name" value="DarP"/>
    <property type="match status" value="1"/>
</dbReference>
<evidence type="ECO:0000313" key="5">
    <source>
        <dbReference type="EMBL" id="VAW89731.1"/>
    </source>
</evidence>
<dbReference type="SUPFAM" id="SSF158710">
    <property type="entry name" value="PSPTO4464-like"/>
    <property type="match status" value="1"/>
</dbReference>